<proteinExistence type="predicted"/>
<evidence type="ECO:0000313" key="3">
    <source>
        <dbReference type="Proteomes" id="UP000298663"/>
    </source>
</evidence>
<dbReference type="Gene3D" id="3.30.930.10">
    <property type="entry name" value="Bira Bifunctional Protein, Domain 2"/>
    <property type="match status" value="1"/>
</dbReference>
<sequence>MEILDSVEVGHTFLLGDKYSAPLGAKHTDKRPYYMGCFGLGVTRIVAACIDTLSISPTAMRLPKSIVPYEAAVILPKKFKNPDEEKIVMDFANSFESHSLKHEILLDDRTDKSIGRRVAEMNKLGVPNIVVVGERTMKSIRDGDPKFEFLKTKLRSEKFDEIGMLSYQEAMEELRK</sequence>
<dbReference type="Pfam" id="PF03129">
    <property type="entry name" value="HGTP_anticodon"/>
    <property type="match status" value="1"/>
</dbReference>
<dbReference type="Gene3D" id="3.40.50.800">
    <property type="entry name" value="Anticodon-binding domain"/>
    <property type="match status" value="1"/>
</dbReference>
<dbReference type="InterPro" id="IPR036621">
    <property type="entry name" value="Anticodon-bd_dom_sf"/>
</dbReference>
<dbReference type="AlphaFoldDB" id="A0A4U5MZY1"/>
<dbReference type="PANTHER" id="PTHR42753">
    <property type="entry name" value="MITOCHONDRIAL RIBOSOME PROTEIN L39/PROLYL-TRNA LIGASE FAMILY MEMBER"/>
    <property type="match status" value="1"/>
</dbReference>
<dbReference type="SUPFAM" id="SSF52954">
    <property type="entry name" value="Class II aaRS ABD-related"/>
    <property type="match status" value="1"/>
</dbReference>
<dbReference type="InterPro" id="IPR050062">
    <property type="entry name" value="Pro-tRNA_synthetase"/>
</dbReference>
<keyword evidence="3" id="KW-1185">Reference proteome</keyword>
<gene>
    <name evidence="2" type="ORF">L596_016978</name>
</gene>
<reference evidence="2 3" key="1">
    <citation type="journal article" date="2015" name="Genome Biol.">
        <title>Comparative genomics of Steinernema reveals deeply conserved gene regulatory networks.</title>
        <authorList>
            <person name="Dillman A.R."/>
            <person name="Macchietto M."/>
            <person name="Porter C.F."/>
            <person name="Rogers A."/>
            <person name="Williams B."/>
            <person name="Antoshechkin I."/>
            <person name="Lee M.M."/>
            <person name="Goodwin Z."/>
            <person name="Lu X."/>
            <person name="Lewis E.E."/>
            <person name="Goodrich-Blair H."/>
            <person name="Stock S.P."/>
            <person name="Adams B.J."/>
            <person name="Sternberg P.W."/>
            <person name="Mortazavi A."/>
        </authorList>
    </citation>
    <scope>NUCLEOTIDE SEQUENCE [LARGE SCALE GENOMIC DNA]</scope>
    <source>
        <strain evidence="2 3">ALL</strain>
    </source>
</reference>
<feature type="domain" description="Anticodon-binding" evidence="1">
    <location>
        <begin position="73"/>
        <end position="139"/>
    </location>
</feature>
<dbReference type="STRING" id="34508.A0A4U5MZY1"/>
<dbReference type="OrthoDB" id="10267474at2759"/>
<name>A0A4U5MZY1_STECR</name>
<protein>
    <recommendedName>
        <fullName evidence="1">Anticodon-binding domain-containing protein</fullName>
    </recommendedName>
</protein>
<dbReference type="GO" id="GO:0005739">
    <property type="term" value="C:mitochondrion"/>
    <property type="evidence" value="ECO:0007669"/>
    <property type="project" value="TreeGrafter"/>
</dbReference>
<dbReference type="GO" id="GO:0006433">
    <property type="term" value="P:prolyl-tRNA aminoacylation"/>
    <property type="evidence" value="ECO:0007669"/>
    <property type="project" value="TreeGrafter"/>
</dbReference>
<dbReference type="InterPro" id="IPR045864">
    <property type="entry name" value="aa-tRNA-synth_II/BPL/LPL"/>
</dbReference>
<dbReference type="InterPro" id="IPR004154">
    <property type="entry name" value="Anticodon-bd"/>
</dbReference>
<comment type="caution">
    <text evidence="2">The sequence shown here is derived from an EMBL/GenBank/DDBJ whole genome shotgun (WGS) entry which is preliminary data.</text>
</comment>
<dbReference type="EMBL" id="AZBU02000005">
    <property type="protein sequence ID" value="TKR75727.1"/>
    <property type="molecule type" value="Genomic_DNA"/>
</dbReference>
<evidence type="ECO:0000313" key="2">
    <source>
        <dbReference type="EMBL" id="TKR75727.1"/>
    </source>
</evidence>
<evidence type="ECO:0000259" key="1">
    <source>
        <dbReference type="Pfam" id="PF03129"/>
    </source>
</evidence>
<dbReference type="SUPFAM" id="SSF55681">
    <property type="entry name" value="Class II aaRS and biotin synthetases"/>
    <property type="match status" value="1"/>
</dbReference>
<reference evidence="2 3" key="2">
    <citation type="journal article" date="2019" name="G3 (Bethesda)">
        <title>Hybrid Assembly of the Genome of the Entomopathogenic Nematode Steinernema carpocapsae Identifies the X-Chromosome.</title>
        <authorList>
            <person name="Serra L."/>
            <person name="Macchietto M."/>
            <person name="Macias-Munoz A."/>
            <person name="McGill C.J."/>
            <person name="Rodriguez I.M."/>
            <person name="Rodriguez B."/>
            <person name="Murad R."/>
            <person name="Mortazavi A."/>
        </authorList>
    </citation>
    <scope>NUCLEOTIDE SEQUENCE [LARGE SCALE GENOMIC DNA]</scope>
    <source>
        <strain evidence="2 3">ALL</strain>
    </source>
</reference>
<dbReference type="GO" id="GO:0004827">
    <property type="term" value="F:proline-tRNA ligase activity"/>
    <property type="evidence" value="ECO:0007669"/>
    <property type="project" value="TreeGrafter"/>
</dbReference>
<organism evidence="2 3">
    <name type="scientific">Steinernema carpocapsae</name>
    <name type="common">Entomopathogenic nematode</name>
    <dbReference type="NCBI Taxonomy" id="34508"/>
    <lineage>
        <taxon>Eukaryota</taxon>
        <taxon>Metazoa</taxon>
        <taxon>Ecdysozoa</taxon>
        <taxon>Nematoda</taxon>
        <taxon>Chromadorea</taxon>
        <taxon>Rhabditida</taxon>
        <taxon>Tylenchina</taxon>
        <taxon>Panagrolaimomorpha</taxon>
        <taxon>Strongyloidoidea</taxon>
        <taxon>Steinernematidae</taxon>
        <taxon>Steinernema</taxon>
    </lineage>
</organism>
<accession>A0A4U5MZY1</accession>
<dbReference type="PANTHER" id="PTHR42753:SF2">
    <property type="entry name" value="PROLINE--TRNA LIGASE"/>
    <property type="match status" value="1"/>
</dbReference>
<dbReference type="Proteomes" id="UP000298663">
    <property type="component" value="Unassembled WGS sequence"/>
</dbReference>